<evidence type="ECO:0000313" key="10">
    <source>
        <dbReference type="Proteomes" id="UP000252733"/>
    </source>
</evidence>
<dbReference type="InterPro" id="IPR001789">
    <property type="entry name" value="Sig_transdc_resp-reg_receiver"/>
</dbReference>
<dbReference type="Pfam" id="PF00072">
    <property type="entry name" value="Response_reg"/>
    <property type="match status" value="1"/>
</dbReference>
<feature type="compositionally biased region" description="Polar residues" evidence="6">
    <location>
        <begin position="428"/>
        <end position="438"/>
    </location>
</feature>
<protein>
    <recommendedName>
        <fullName evidence="2">histidine kinase</fullName>
        <ecNumber evidence="2">2.7.13.3</ecNumber>
    </recommendedName>
</protein>
<comment type="catalytic activity">
    <reaction evidence="1">
        <text>ATP + protein L-histidine = ADP + protein N-phospho-L-histidine.</text>
        <dbReference type="EC" id="2.7.13.3"/>
    </reaction>
</comment>
<keyword evidence="10" id="KW-1185">Reference proteome</keyword>
<evidence type="ECO:0000256" key="3">
    <source>
        <dbReference type="ARBA" id="ARBA00022553"/>
    </source>
</evidence>
<feature type="transmembrane region" description="Helical" evidence="7">
    <location>
        <begin position="30"/>
        <end position="49"/>
    </location>
</feature>
<dbReference type="SUPFAM" id="SSF55874">
    <property type="entry name" value="ATPase domain of HSP90 chaperone/DNA topoisomerase II/histidine kinase"/>
    <property type="match status" value="1"/>
</dbReference>
<evidence type="ECO:0000259" key="8">
    <source>
        <dbReference type="PROSITE" id="PS50110"/>
    </source>
</evidence>
<dbReference type="Gene3D" id="1.10.287.130">
    <property type="match status" value="1"/>
</dbReference>
<feature type="region of interest" description="Disordered" evidence="6">
    <location>
        <begin position="428"/>
        <end position="453"/>
    </location>
</feature>
<evidence type="ECO:0000313" key="9">
    <source>
        <dbReference type="EMBL" id="RCW36188.1"/>
    </source>
</evidence>
<feature type="transmembrane region" description="Helical" evidence="7">
    <location>
        <begin position="164"/>
        <end position="183"/>
    </location>
</feature>
<dbReference type="InterPro" id="IPR036097">
    <property type="entry name" value="HisK_dim/P_sf"/>
</dbReference>
<evidence type="ECO:0000256" key="6">
    <source>
        <dbReference type="SAM" id="MobiDB-lite"/>
    </source>
</evidence>
<keyword evidence="7" id="KW-0472">Membrane</keyword>
<dbReference type="PANTHER" id="PTHR45339:SF1">
    <property type="entry name" value="HYBRID SIGNAL TRANSDUCTION HISTIDINE KINASE J"/>
    <property type="match status" value="1"/>
</dbReference>
<feature type="modified residue" description="4-aspartylphosphate" evidence="5">
    <location>
        <position position="512"/>
    </location>
</feature>
<dbReference type="Gene3D" id="3.30.565.10">
    <property type="entry name" value="Histidine kinase-like ATPase, C-terminal domain"/>
    <property type="match status" value="1"/>
</dbReference>
<evidence type="ECO:0000256" key="4">
    <source>
        <dbReference type="ARBA" id="ARBA00023012"/>
    </source>
</evidence>
<feature type="transmembrane region" description="Helical" evidence="7">
    <location>
        <begin position="55"/>
        <end position="75"/>
    </location>
</feature>
<dbReference type="EC" id="2.7.13.3" evidence="2"/>
<organism evidence="9 10">
    <name type="scientific">Marinilabilia salmonicolor</name>
    <dbReference type="NCBI Taxonomy" id="989"/>
    <lineage>
        <taxon>Bacteria</taxon>
        <taxon>Pseudomonadati</taxon>
        <taxon>Bacteroidota</taxon>
        <taxon>Bacteroidia</taxon>
        <taxon>Marinilabiliales</taxon>
        <taxon>Marinilabiliaceae</taxon>
        <taxon>Marinilabilia</taxon>
    </lineage>
</organism>
<dbReference type="Proteomes" id="UP000252733">
    <property type="component" value="Unassembled WGS sequence"/>
</dbReference>
<dbReference type="InterPro" id="IPR036890">
    <property type="entry name" value="HATPase_C_sf"/>
</dbReference>
<dbReference type="OrthoDB" id="1110027at2"/>
<keyword evidence="3 5" id="KW-0597">Phosphoprotein</keyword>
<dbReference type="RefSeq" id="WP_106151517.1">
    <property type="nucleotide sequence ID" value="NZ_PVTS01000001.1"/>
</dbReference>
<dbReference type="PROSITE" id="PS50110">
    <property type="entry name" value="RESPONSE_REGULATORY"/>
    <property type="match status" value="1"/>
</dbReference>
<feature type="transmembrane region" description="Helical" evidence="7">
    <location>
        <begin position="133"/>
        <end position="152"/>
    </location>
</feature>
<dbReference type="AlphaFoldDB" id="A0A2T0XTF9"/>
<dbReference type="GO" id="GO:0000155">
    <property type="term" value="F:phosphorelay sensor kinase activity"/>
    <property type="evidence" value="ECO:0007669"/>
    <property type="project" value="InterPro"/>
</dbReference>
<feature type="domain" description="Response regulatory" evidence="8">
    <location>
        <begin position="463"/>
        <end position="581"/>
    </location>
</feature>
<name>A0A2T0XTF9_9BACT</name>
<keyword evidence="7" id="KW-0812">Transmembrane</keyword>
<accession>A0A2T0XTF9</accession>
<evidence type="ECO:0000256" key="7">
    <source>
        <dbReference type="SAM" id="Phobius"/>
    </source>
</evidence>
<dbReference type="SUPFAM" id="SSF52172">
    <property type="entry name" value="CheY-like"/>
    <property type="match status" value="1"/>
</dbReference>
<dbReference type="SMART" id="SM00448">
    <property type="entry name" value="REC"/>
    <property type="match status" value="1"/>
</dbReference>
<dbReference type="CDD" id="cd17546">
    <property type="entry name" value="REC_hyHK_CKI1_RcsC-like"/>
    <property type="match status" value="1"/>
</dbReference>
<dbReference type="STRING" id="1168289.GCA_000259075_01414"/>
<proteinExistence type="predicted"/>
<dbReference type="SMART" id="SM00388">
    <property type="entry name" value="HisKA"/>
    <property type="match status" value="1"/>
</dbReference>
<dbReference type="InterPro" id="IPR003661">
    <property type="entry name" value="HisK_dim/P_dom"/>
</dbReference>
<reference evidence="9 10" key="1">
    <citation type="submission" date="2018-07" db="EMBL/GenBank/DDBJ databases">
        <title>Freshwater and sediment microbial communities from various areas in North America, analyzing microbe dynamics in response to fracking.</title>
        <authorList>
            <person name="Lamendella R."/>
        </authorList>
    </citation>
    <scope>NUCLEOTIDE SEQUENCE [LARGE SCALE GENOMIC DNA]</scope>
    <source>
        <strain evidence="9 10">160A</strain>
    </source>
</reference>
<dbReference type="Pfam" id="PF00512">
    <property type="entry name" value="HisKA"/>
    <property type="match status" value="1"/>
</dbReference>
<comment type="caution">
    <text evidence="9">The sequence shown here is derived from an EMBL/GenBank/DDBJ whole genome shotgun (WGS) entry which is preliminary data.</text>
</comment>
<evidence type="ECO:0000256" key="2">
    <source>
        <dbReference type="ARBA" id="ARBA00012438"/>
    </source>
</evidence>
<feature type="compositionally biased region" description="Basic and acidic residues" evidence="6">
    <location>
        <begin position="439"/>
        <end position="453"/>
    </location>
</feature>
<keyword evidence="7" id="KW-1133">Transmembrane helix</keyword>
<dbReference type="CDD" id="cd00082">
    <property type="entry name" value="HisKA"/>
    <property type="match status" value="1"/>
</dbReference>
<dbReference type="PANTHER" id="PTHR45339">
    <property type="entry name" value="HYBRID SIGNAL TRANSDUCTION HISTIDINE KINASE J"/>
    <property type="match status" value="1"/>
</dbReference>
<keyword evidence="4" id="KW-0902">Two-component regulatory system</keyword>
<gene>
    <name evidence="9" type="ORF">DFO77_109152</name>
</gene>
<sequence length="582" mass="66387">MLTSFFNKIISQFISDREDKADMDSKTKTLLLNITNFLFFITVLAQGIISLIHENLILAAPLLILAIAFSINYYFSSRDEQDLRFQNVFLLILGLTFCFFIITGGSTGLDGYWSIFFPLLTITISGRKRGSYWALALFAFIIVYFILPIQPTGWMNTYTLEQKLFLSSSFILAFFVGYTFQFIRSEVFLEKDRQILESENQNRAQESLINKLSYQIRTPLNNITGILEMLENSVMSDQQRDYINTIHASTNNLVDVVNNLVFSSKTFSHDPENITSFNLYTTLNNTIRLFSAKPAHSRTRFNLSLSADIPTSITGNSIKIKQIFLNLINSILKNNDQSSKFITIEVSRLDSMPGKVELQFRIVTNMVVPTDKTRSDEGFYNHNDLVRINHSRIIDLLDLGITLKIVESEGRTFSILCDEEKTVFEFSSSFTEGQQSNSESRDQHKENTLQTHDKPGIDLKNANILLAEDNISNQQIIILYIKNAVKKIDVAFNGKEALEKFGHTKYDLVLMDIQMPIMDGLKATQKIREIEQSTNSHTPIIAVTANAFPEDKERCLATGMDDYISKPFQPDELLQLIKKHLS</sequence>
<dbReference type="SUPFAM" id="SSF47384">
    <property type="entry name" value="Homodimeric domain of signal transducing histidine kinase"/>
    <property type="match status" value="1"/>
</dbReference>
<dbReference type="EMBL" id="QPIZ01000009">
    <property type="protein sequence ID" value="RCW36188.1"/>
    <property type="molecule type" value="Genomic_DNA"/>
</dbReference>
<evidence type="ECO:0000256" key="1">
    <source>
        <dbReference type="ARBA" id="ARBA00000085"/>
    </source>
</evidence>
<evidence type="ECO:0000256" key="5">
    <source>
        <dbReference type="PROSITE-ProRule" id="PRU00169"/>
    </source>
</evidence>
<feature type="transmembrane region" description="Helical" evidence="7">
    <location>
        <begin position="87"/>
        <end position="105"/>
    </location>
</feature>
<dbReference type="Gene3D" id="3.40.50.2300">
    <property type="match status" value="1"/>
</dbReference>
<dbReference type="InterPro" id="IPR011006">
    <property type="entry name" value="CheY-like_superfamily"/>
</dbReference>